<proteinExistence type="predicted"/>
<reference evidence="3 4" key="1">
    <citation type="journal article" date="2024" name="Nat. Commun.">
        <title>Phylogenomics reveals the evolutionary origins of lichenization in chlorophyte algae.</title>
        <authorList>
            <person name="Puginier C."/>
            <person name="Libourel C."/>
            <person name="Otte J."/>
            <person name="Skaloud P."/>
            <person name="Haon M."/>
            <person name="Grisel S."/>
            <person name="Petersen M."/>
            <person name="Berrin J.G."/>
            <person name="Delaux P.M."/>
            <person name="Dal Grande F."/>
            <person name="Keller J."/>
        </authorList>
    </citation>
    <scope>NUCLEOTIDE SEQUENCE [LARGE SCALE GENOMIC DNA]</scope>
    <source>
        <strain evidence="3 4">SAG 2145</strain>
    </source>
</reference>
<keyword evidence="2" id="KW-0472">Membrane</keyword>
<protein>
    <submittedName>
        <fullName evidence="3">Uncharacterized protein</fullName>
    </submittedName>
</protein>
<dbReference type="PANTHER" id="PTHR36347:SF1">
    <property type="entry name" value="EXPRESSED PROTEIN"/>
    <property type="match status" value="1"/>
</dbReference>
<comment type="caution">
    <text evidence="3">The sequence shown here is derived from an EMBL/GenBank/DDBJ whole genome shotgun (WGS) entry which is preliminary data.</text>
</comment>
<evidence type="ECO:0000313" key="3">
    <source>
        <dbReference type="EMBL" id="KAK9816367.1"/>
    </source>
</evidence>
<keyword evidence="4" id="KW-1185">Reference proteome</keyword>
<feature type="compositionally biased region" description="Basic and acidic residues" evidence="1">
    <location>
        <begin position="78"/>
        <end position="97"/>
    </location>
</feature>
<feature type="transmembrane region" description="Helical" evidence="2">
    <location>
        <begin position="125"/>
        <end position="144"/>
    </location>
</feature>
<dbReference type="EMBL" id="JALJOS010000077">
    <property type="protein sequence ID" value="KAK9816367.1"/>
    <property type="molecule type" value="Genomic_DNA"/>
</dbReference>
<gene>
    <name evidence="3" type="ORF">WJX74_005821</name>
</gene>
<dbReference type="GO" id="GO:0009507">
    <property type="term" value="C:chloroplast"/>
    <property type="evidence" value="ECO:0007669"/>
    <property type="project" value="TreeGrafter"/>
</dbReference>
<accession>A0AAW1Q634</accession>
<evidence type="ECO:0000313" key="4">
    <source>
        <dbReference type="Proteomes" id="UP001438707"/>
    </source>
</evidence>
<feature type="compositionally biased region" description="Basic and acidic residues" evidence="1">
    <location>
        <begin position="49"/>
        <end position="61"/>
    </location>
</feature>
<feature type="region of interest" description="Disordered" evidence="1">
    <location>
        <begin position="1"/>
        <end position="97"/>
    </location>
</feature>
<evidence type="ECO:0000256" key="1">
    <source>
        <dbReference type="SAM" id="MobiDB-lite"/>
    </source>
</evidence>
<dbReference type="AlphaFoldDB" id="A0AAW1Q634"/>
<sequence length="164" mass="18424">MTTNALSVSSCQSCSLRRTAAPQQSQCRGRRRLRLSAEKNDSDGPSTSEMEREQRLATLEKRGRRRDMMPPPAQQKQQKPEIRPGAAEWKEGKLLPEGWDKMDPPQKVYELYTGKRGLLFWANKLSYASLFIIGGAWVLFRFVGPALGLYKLANDITSPGPLDG</sequence>
<keyword evidence="2" id="KW-1133">Transmembrane helix</keyword>
<dbReference type="Proteomes" id="UP001438707">
    <property type="component" value="Unassembled WGS sequence"/>
</dbReference>
<dbReference type="PANTHER" id="PTHR36347">
    <property type="entry name" value="EXPRESSED PROTEIN"/>
    <property type="match status" value="1"/>
</dbReference>
<organism evidence="3 4">
    <name type="scientific">Apatococcus lobatus</name>
    <dbReference type="NCBI Taxonomy" id="904363"/>
    <lineage>
        <taxon>Eukaryota</taxon>
        <taxon>Viridiplantae</taxon>
        <taxon>Chlorophyta</taxon>
        <taxon>core chlorophytes</taxon>
        <taxon>Trebouxiophyceae</taxon>
        <taxon>Chlorellales</taxon>
        <taxon>Chlorellaceae</taxon>
        <taxon>Apatococcus</taxon>
    </lineage>
</organism>
<feature type="compositionally biased region" description="Polar residues" evidence="1">
    <location>
        <begin position="1"/>
        <end position="27"/>
    </location>
</feature>
<evidence type="ECO:0000256" key="2">
    <source>
        <dbReference type="SAM" id="Phobius"/>
    </source>
</evidence>
<name>A0AAW1Q634_9CHLO</name>
<keyword evidence="2" id="KW-0812">Transmembrane</keyword>